<dbReference type="GO" id="GO:0000288">
    <property type="term" value="P:nuclear-transcribed mRNA catabolic process, deadenylation-dependent decay"/>
    <property type="evidence" value="ECO:0007669"/>
    <property type="project" value="TreeGrafter"/>
</dbReference>
<dbReference type="InterPro" id="IPR035979">
    <property type="entry name" value="RBD_domain_sf"/>
</dbReference>
<evidence type="ECO:0000259" key="2">
    <source>
        <dbReference type="PROSITE" id="PS50102"/>
    </source>
</evidence>
<dbReference type="CDD" id="cd00590">
    <property type="entry name" value="RRM_SF"/>
    <property type="match status" value="1"/>
</dbReference>
<dbReference type="Proteomes" id="UP000037460">
    <property type="component" value="Unassembled WGS sequence"/>
</dbReference>
<dbReference type="SMART" id="SM00360">
    <property type="entry name" value="RRM"/>
    <property type="match status" value="3"/>
</dbReference>
<keyword evidence="1" id="KW-0694">RNA-binding</keyword>
<dbReference type="InterPro" id="IPR052645">
    <property type="entry name" value="Pumilio_domain_protein"/>
</dbReference>
<feature type="domain" description="RRM" evidence="2">
    <location>
        <begin position="277"/>
        <end position="350"/>
    </location>
</feature>
<dbReference type="Pfam" id="PF01805">
    <property type="entry name" value="Surp"/>
    <property type="match status" value="1"/>
</dbReference>
<dbReference type="AlphaFoldDB" id="A0A0M0JNV5"/>
<dbReference type="InterPro" id="IPR000504">
    <property type="entry name" value="RRM_dom"/>
</dbReference>
<dbReference type="PROSITE" id="PS50102">
    <property type="entry name" value="RRM"/>
    <property type="match status" value="3"/>
</dbReference>
<dbReference type="SMART" id="SM00648">
    <property type="entry name" value="SWAP"/>
    <property type="match status" value="1"/>
</dbReference>
<comment type="caution">
    <text evidence="4">The sequence shown here is derived from an EMBL/GenBank/DDBJ whole genome shotgun (WGS) entry which is preliminary data.</text>
</comment>
<protein>
    <submittedName>
        <fullName evidence="4">RNA-binding protein nrd1</fullName>
    </submittedName>
</protein>
<dbReference type="InterPro" id="IPR000061">
    <property type="entry name" value="Surp"/>
</dbReference>
<dbReference type="SUPFAM" id="SSF54928">
    <property type="entry name" value="RNA-binding domain, RBD"/>
    <property type="match status" value="2"/>
</dbReference>
<evidence type="ECO:0000259" key="3">
    <source>
        <dbReference type="PROSITE" id="PS50128"/>
    </source>
</evidence>
<dbReference type="InterPro" id="IPR012677">
    <property type="entry name" value="Nucleotide-bd_a/b_plait_sf"/>
</dbReference>
<evidence type="ECO:0000256" key="1">
    <source>
        <dbReference type="PROSITE-ProRule" id="PRU00176"/>
    </source>
</evidence>
<dbReference type="EMBL" id="JWZX01002591">
    <property type="protein sequence ID" value="KOO28281.1"/>
    <property type="molecule type" value="Genomic_DNA"/>
</dbReference>
<dbReference type="PANTHER" id="PTHR47093">
    <property type="entry name" value="PROTEIN JSN1-RELATED"/>
    <property type="match status" value="1"/>
</dbReference>
<dbReference type="SUPFAM" id="SSF109905">
    <property type="entry name" value="Surp module (SWAP domain)"/>
    <property type="match status" value="1"/>
</dbReference>
<dbReference type="PROSITE" id="PS50128">
    <property type="entry name" value="SURP"/>
    <property type="match status" value="1"/>
</dbReference>
<feature type="domain" description="SURP motif" evidence="3">
    <location>
        <begin position="8"/>
        <end position="51"/>
    </location>
</feature>
<dbReference type="GO" id="GO:0003723">
    <property type="term" value="F:RNA binding"/>
    <property type="evidence" value="ECO:0007669"/>
    <property type="project" value="UniProtKB-UniRule"/>
</dbReference>
<name>A0A0M0JNV5_9EUKA</name>
<accession>A0A0M0JNV5</accession>
<organism evidence="4 5">
    <name type="scientific">Chrysochromulina tobinii</name>
    <dbReference type="NCBI Taxonomy" id="1460289"/>
    <lineage>
        <taxon>Eukaryota</taxon>
        <taxon>Haptista</taxon>
        <taxon>Haptophyta</taxon>
        <taxon>Prymnesiophyceae</taxon>
        <taxon>Prymnesiales</taxon>
        <taxon>Chrysochromulinaceae</taxon>
        <taxon>Chrysochromulina</taxon>
    </lineage>
</organism>
<proteinExistence type="predicted"/>
<dbReference type="GO" id="GO:0006396">
    <property type="term" value="P:RNA processing"/>
    <property type="evidence" value="ECO:0007669"/>
    <property type="project" value="InterPro"/>
</dbReference>
<reference evidence="5" key="1">
    <citation type="journal article" date="2015" name="PLoS Genet.">
        <title>Genome Sequence and Transcriptome Analyses of Chrysochromulina tobin: Metabolic Tools for Enhanced Algal Fitness in the Prominent Order Prymnesiales (Haptophyceae).</title>
        <authorList>
            <person name="Hovde B.T."/>
            <person name="Deodato C.R."/>
            <person name="Hunsperger H.M."/>
            <person name="Ryken S.A."/>
            <person name="Yost W."/>
            <person name="Jha R.K."/>
            <person name="Patterson J."/>
            <person name="Monnat R.J. Jr."/>
            <person name="Barlow S.B."/>
            <person name="Starkenburg S.R."/>
            <person name="Cattolico R.A."/>
        </authorList>
    </citation>
    <scope>NUCLEOTIDE SEQUENCE</scope>
    <source>
        <strain evidence="5">CCMP291</strain>
    </source>
</reference>
<dbReference type="Pfam" id="PF00076">
    <property type="entry name" value="RRM_1"/>
    <property type="match status" value="2"/>
</dbReference>
<evidence type="ECO:0000313" key="4">
    <source>
        <dbReference type="EMBL" id="KOO28281.1"/>
    </source>
</evidence>
<evidence type="ECO:0000313" key="5">
    <source>
        <dbReference type="Proteomes" id="UP000037460"/>
    </source>
</evidence>
<gene>
    <name evidence="4" type="ORF">Ctob_008350</name>
</gene>
<sequence>MDPDLAARIEKVAQYVAAHPNGSAEMAHLREQRENPAFAFLFGGEGAAYYQDCLRKLKGGGGRPGAALAAGVGVMGAGGLMGVAMGGASVPMANRAGGMGGGMGPGGLPAAAVGDWVRGIGGAPTYGGPGLAIGSSALGGFDLSAAAAARASIGGYRGPPGPGVLGPAGGYGPPASGLPPSSFGGPSGSYAAAPGFGSMPPEGFAGAASAATSAFGQRLSALDGLPRYLRAGLGAGPMGVPPMAAVPPMGVPPMGAGLMGGPMGSQLGSQLGEPPSRALIVHHLPPDVTYEELFDAVGAYGNLESIKLLGERRQAFINFVEPQSAFLLMMSCNGQIVLGGKQLTLMYAKMRPLPRDLVAAIRQGATRNLYVANVPENLTGEVAGALFAPFGDLESVRLVSRKRAAFVNYANVTAALKAKEAMHCKAGRGIGGGFARGGRAAEQRPRELPASPERSRALYIGGVPDTAKLEDLAALVESFAVLESLRLVREKSCAFLNFLTEQVAEAVHGKLTTLAEAPPEVRGKALTVNYAKARPCTEGHLDKIVSGGARRKLRVIAPAALTAQQVRATFGGKSESILACDDEELSEAERLKAVAAAAEAKARMAAKAKAESAESESAVASASAVDGGDSADEVPSSWHALTVAFSSITAAMSAKEMLEGLRGALAPASVAYVSSSAELTHEQVAAVIAEAAAAEAAKAETAADLGAAEAPSAVEDADAGADEAARDCARDCGDQVAELSSAMSTVRLTTEAGVNVTTGVGAVDAREDAA</sequence>
<keyword evidence="5" id="KW-1185">Reference proteome</keyword>
<feature type="domain" description="RRM" evidence="2">
    <location>
        <begin position="367"/>
        <end position="437"/>
    </location>
</feature>
<dbReference type="Gene3D" id="3.30.70.330">
    <property type="match status" value="3"/>
</dbReference>
<feature type="domain" description="RRM" evidence="2">
    <location>
        <begin position="456"/>
        <end position="533"/>
    </location>
</feature>
<dbReference type="OrthoDB" id="2017782at2759"/>
<dbReference type="InterPro" id="IPR035967">
    <property type="entry name" value="SWAP/Surp_sf"/>
</dbReference>
<dbReference type="Gene3D" id="1.10.10.790">
    <property type="entry name" value="Surp module"/>
    <property type="match status" value="1"/>
</dbReference>
<dbReference type="PANTHER" id="PTHR47093:SF1">
    <property type="entry name" value="PROTEIN JSN1-RELATED"/>
    <property type="match status" value="1"/>
</dbReference>